<keyword evidence="6" id="KW-0680">Restriction system</keyword>
<keyword evidence="8" id="KW-0378">Hydrolase</keyword>
<evidence type="ECO:0000256" key="4">
    <source>
        <dbReference type="ARBA" id="ARBA00022722"/>
    </source>
</evidence>
<evidence type="ECO:0000256" key="5">
    <source>
        <dbReference type="ARBA" id="ARBA00022741"/>
    </source>
</evidence>
<dbReference type="GO" id="GO:0009035">
    <property type="term" value="F:type I site-specific deoxyribonuclease activity"/>
    <property type="evidence" value="ECO:0007669"/>
    <property type="project" value="UniProtKB-EC"/>
</dbReference>
<keyword evidence="10" id="KW-0238">DNA-binding</keyword>
<dbReference type="AlphaFoldDB" id="A0AA87LPL8"/>
<evidence type="ECO:0000256" key="7">
    <source>
        <dbReference type="ARBA" id="ARBA00022759"/>
    </source>
</evidence>
<sequence>MIFDSESVFEDNVITVLKQHGWKDGVLRYPTEQDLLDNWKGILYRNNNDIDRLGKYPLTDGEMAQIIEQIETLRTPLALNSFVNGRTVSITRDNKEDVAHFGKEISLYIYDRKEIAGGKSTYQIAQQPVYPAKNKMLNSRRGDLVLLINGMPLIHIELKKSGIPVSQATNQIEKYTHEGVFTGLFRLVQIFVAMNPDDAVYFANPGVDKFNPSYYFHWADYNNEPICGGQNPGKDEWKL</sequence>
<evidence type="ECO:0000256" key="10">
    <source>
        <dbReference type="ARBA" id="ARBA00023125"/>
    </source>
</evidence>
<comment type="catalytic activity">
    <reaction evidence="1">
        <text>Endonucleolytic cleavage of DNA to give random double-stranded fragments with terminal 5'-phosphates, ATP is simultaneously hydrolyzed.</text>
        <dbReference type="EC" id="3.1.21.3"/>
    </reaction>
</comment>
<gene>
    <name evidence="12" type="ORF">HMPREF1313_2373</name>
</gene>
<evidence type="ECO:0000256" key="2">
    <source>
        <dbReference type="ARBA" id="ARBA00008598"/>
    </source>
</evidence>
<dbReference type="GO" id="GO:0005524">
    <property type="term" value="F:ATP binding"/>
    <property type="evidence" value="ECO:0007669"/>
    <property type="project" value="UniProtKB-KW"/>
</dbReference>
<feature type="domain" description="Restriction endonuclease type I HsdR N-terminal" evidence="11">
    <location>
        <begin position="12"/>
        <end position="206"/>
    </location>
</feature>
<comment type="caution">
    <text evidence="12">The sequence shown here is derived from an EMBL/GenBank/DDBJ whole genome shotgun (WGS) entry which is preliminary data.</text>
</comment>
<keyword evidence="7" id="KW-0255">Endonuclease</keyword>
<keyword evidence="5" id="KW-0547">Nucleotide-binding</keyword>
<keyword evidence="4" id="KW-0540">Nuclease</keyword>
<evidence type="ECO:0000256" key="3">
    <source>
        <dbReference type="ARBA" id="ARBA00012654"/>
    </source>
</evidence>
<feature type="non-terminal residue" evidence="12">
    <location>
        <position position="239"/>
    </location>
</feature>
<evidence type="ECO:0000313" key="12">
    <source>
        <dbReference type="EMBL" id="EIJ24990.1"/>
    </source>
</evidence>
<evidence type="ECO:0000259" key="11">
    <source>
        <dbReference type="Pfam" id="PF04313"/>
    </source>
</evidence>
<evidence type="ECO:0000313" key="13">
    <source>
        <dbReference type="Proteomes" id="UP000006410"/>
    </source>
</evidence>
<evidence type="ECO:0000256" key="6">
    <source>
        <dbReference type="ARBA" id="ARBA00022747"/>
    </source>
</evidence>
<dbReference type="InterPro" id="IPR007409">
    <property type="entry name" value="Restrct_endonuc_type1_HsdR_N"/>
</dbReference>
<dbReference type="InterPro" id="IPR051268">
    <property type="entry name" value="Type-I_R_enzyme_R_subunit"/>
</dbReference>
<dbReference type="Proteomes" id="UP000006410">
    <property type="component" value="Unassembled WGS sequence"/>
</dbReference>
<dbReference type="EMBL" id="AJTF01000092">
    <property type="protein sequence ID" value="EIJ24990.1"/>
    <property type="molecule type" value="Genomic_DNA"/>
</dbReference>
<dbReference type="RefSeq" id="WP_007055774.1">
    <property type="nucleotide sequence ID" value="NZ_AJTF01000092.1"/>
</dbReference>
<dbReference type="GO" id="GO:0009307">
    <property type="term" value="P:DNA restriction-modification system"/>
    <property type="evidence" value="ECO:0007669"/>
    <property type="project" value="UniProtKB-KW"/>
</dbReference>
<organism evidence="12 13">
    <name type="scientific">Bifidobacterium longum subsp. longum 1-6B</name>
    <dbReference type="NCBI Taxonomy" id="1161744"/>
    <lineage>
        <taxon>Bacteria</taxon>
        <taxon>Bacillati</taxon>
        <taxon>Actinomycetota</taxon>
        <taxon>Actinomycetes</taxon>
        <taxon>Bifidobacteriales</taxon>
        <taxon>Bifidobacteriaceae</taxon>
        <taxon>Bifidobacterium</taxon>
    </lineage>
</organism>
<dbReference type="Pfam" id="PF04313">
    <property type="entry name" value="HSDR_N"/>
    <property type="match status" value="1"/>
</dbReference>
<comment type="similarity">
    <text evidence="2">Belongs to the HsdR family.</text>
</comment>
<dbReference type="CDD" id="cd22332">
    <property type="entry name" value="HsdR_N"/>
    <property type="match status" value="1"/>
</dbReference>
<accession>A0AA87LPL8</accession>
<evidence type="ECO:0000256" key="1">
    <source>
        <dbReference type="ARBA" id="ARBA00000851"/>
    </source>
</evidence>
<dbReference type="PANTHER" id="PTHR30195">
    <property type="entry name" value="TYPE I SITE-SPECIFIC DEOXYRIBONUCLEASE PROTEIN SUBUNIT M AND R"/>
    <property type="match status" value="1"/>
</dbReference>
<keyword evidence="9" id="KW-0067">ATP-binding</keyword>
<evidence type="ECO:0000256" key="8">
    <source>
        <dbReference type="ARBA" id="ARBA00022801"/>
    </source>
</evidence>
<dbReference type="PANTHER" id="PTHR30195:SF16">
    <property type="entry name" value="TYPE I RESTRICTION ENZYME ENDONUCLEASE SUBUNIT"/>
    <property type="match status" value="1"/>
</dbReference>
<dbReference type="EC" id="3.1.21.3" evidence="3"/>
<dbReference type="GO" id="GO:0003677">
    <property type="term" value="F:DNA binding"/>
    <property type="evidence" value="ECO:0007669"/>
    <property type="project" value="UniProtKB-KW"/>
</dbReference>
<reference evidence="12 13" key="1">
    <citation type="journal article" date="2013" name="Genome Announc.">
        <title>Draft Genome Sequences of Two Pairs of Human Intestinal Bifidobacterium longum subsp. longum Strains, 44B and 1-6B and 35B and 2-2B, Consecutively Isolated from Two Children after a 5-Year Time Period.</title>
        <authorList>
            <person name="Shkoporov A.N."/>
            <person name="Efimov B.A."/>
            <person name="Khokhlova E.V."/>
            <person name="Chaplin A.V."/>
            <person name="Kafarskaya L.I."/>
            <person name="Durkin A.S."/>
            <person name="McCorrison J."/>
            <person name="Torralba M."/>
            <person name="Gillis M."/>
            <person name="Sutton G."/>
            <person name="Weibel D.B."/>
            <person name="Nelson K.E."/>
            <person name="Smeianov V.V."/>
        </authorList>
    </citation>
    <scope>NUCLEOTIDE SEQUENCE [LARGE SCALE GENOMIC DNA]</scope>
    <source>
        <strain evidence="12 13">1-6B</strain>
    </source>
</reference>
<proteinExistence type="inferred from homology"/>
<name>A0AA87LPL8_BIFLL</name>
<evidence type="ECO:0000256" key="9">
    <source>
        <dbReference type="ARBA" id="ARBA00022840"/>
    </source>
</evidence>
<protein>
    <recommendedName>
        <fullName evidence="3">type I site-specific deoxyribonuclease</fullName>
        <ecNumber evidence="3">3.1.21.3</ecNumber>
    </recommendedName>
</protein>
<dbReference type="Gene3D" id="3.90.1570.50">
    <property type="match status" value="1"/>
</dbReference>